<feature type="compositionally biased region" description="Low complexity" evidence="1">
    <location>
        <begin position="17"/>
        <end position="52"/>
    </location>
</feature>
<evidence type="ECO:0000313" key="2">
    <source>
        <dbReference type="EMBL" id="CCC70862.1"/>
    </source>
</evidence>
<dbReference type="OrthoDB" id="3973129at2759"/>
<feature type="compositionally biased region" description="Acidic residues" evidence="1">
    <location>
        <begin position="302"/>
        <end position="323"/>
    </location>
</feature>
<feature type="compositionally biased region" description="Basic and acidic residues" evidence="1">
    <location>
        <begin position="138"/>
        <end position="147"/>
    </location>
</feature>
<feature type="region of interest" description="Disordered" evidence="1">
    <location>
        <begin position="820"/>
        <end position="846"/>
    </location>
</feature>
<feature type="compositionally biased region" description="Low complexity" evidence="1">
    <location>
        <begin position="859"/>
        <end position="868"/>
    </location>
</feature>
<evidence type="ECO:0000313" key="3">
    <source>
        <dbReference type="Proteomes" id="UP000001640"/>
    </source>
</evidence>
<feature type="region of interest" description="Disordered" evidence="1">
    <location>
        <begin position="407"/>
        <end position="438"/>
    </location>
</feature>
<reference evidence="2 3" key="1">
    <citation type="journal article" date="2011" name="Proc. Natl. Acad. Sci. U.S.A.">
        <title>Evolutionary erosion of yeast sex chromosomes by mating-type switching accidents.</title>
        <authorList>
            <person name="Gordon J.L."/>
            <person name="Armisen D."/>
            <person name="Proux-Wera E."/>
            <person name="Oheigeartaigh S.S."/>
            <person name="Byrne K.P."/>
            <person name="Wolfe K.H."/>
        </authorList>
    </citation>
    <scope>NUCLEOTIDE SEQUENCE [LARGE SCALE GENOMIC DNA]</scope>
    <source>
        <strain evidence="3">ATCC 76901 / BCRC 22586 / CBS 4309 / NBRC 1992 / NRRL Y-12630</strain>
    </source>
</reference>
<dbReference type="OMA" id="QSLKYHD"/>
<feature type="region of interest" description="Disordered" evidence="1">
    <location>
        <begin position="476"/>
        <end position="495"/>
    </location>
</feature>
<feature type="compositionally biased region" description="Polar residues" evidence="1">
    <location>
        <begin position="887"/>
        <end position="907"/>
    </location>
</feature>
<feature type="compositionally biased region" description="Low complexity" evidence="1">
    <location>
        <begin position="719"/>
        <end position="730"/>
    </location>
</feature>
<dbReference type="InParanoid" id="G0VH89"/>
<dbReference type="HOGENOM" id="CLU_301677_0_0_1"/>
<dbReference type="GeneID" id="96904508"/>
<dbReference type="eggNOG" id="ENOG502QSM8">
    <property type="taxonomic scope" value="Eukaryota"/>
</dbReference>
<dbReference type="FunCoup" id="G0VH89">
    <property type="interactions" value="77"/>
</dbReference>
<dbReference type="GO" id="GO:0005935">
    <property type="term" value="C:cellular bud neck"/>
    <property type="evidence" value="ECO:0007669"/>
    <property type="project" value="EnsemblFungi"/>
</dbReference>
<feature type="region of interest" description="Disordered" evidence="1">
    <location>
        <begin position="110"/>
        <end position="169"/>
    </location>
</feature>
<dbReference type="EMBL" id="HE576757">
    <property type="protein sequence ID" value="CCC70862.1"/>
    <property type="molecule type" value="Genomic_DNA"/>
</dbReference>
<dbReference type="KEGG" id="ncs:NCAS_0F03780"/>
<dbReference type="Proteomes" id="UP000001640">
    <property type="component" value="Chromosome 6"/>
</dbReference>
<protein>
    <recommendedName>
        <fullName evidence="4">Zinc-regulated protein 8</fullName>
    </recommendedName>
</protein>
<reference key="2">
    <citation type="submission" date="2011-08" db="EMBL/GenBank/DDBJ databases">
        <title>Genome sequence of Naumovozyma castellii.</title>
        <authorList>
            <person name="Gordon J.L."/>
            <person name="Armisen D."/>
            <person name="Proux-Wera E."/>
            <person name="OhEigeartaigh S.S."/>
            <person name="Byrne K.P."/>
            <person name="Wolfe K.H."/>
        </authorList>
    </citation>
    <scope>NUCLEOTIDE SEQUENCE</scope>
    <source>
        <strain>Type strain:CBS 4309</strain>
    </source>
</reference>
<dbReference type="RefSeq" id="XP_003677215.1">
    <property type="nucleotide sequence ID" value="XM_003677167.1"/>
</dbReference>
<dbReference type="AlphaFoldDB" id="G0VH89"/>
<feature type="region of interest" description="Disordered" evidence="1">
    <location>
        <begin position="859"/>
        <end position="907"/>
    </location>
</feature>
<feature type="compositionally biased region" description="Low complexity" evidence="1">
    <location>
        <begin position="820"/>
        <end position="832"/>
    </location>
</feature>
<dbReference type="GO" id="GO:0031505">
    <property type="term" value="P:fungal-type cell wall organization"/>
    <property type="evidence" value="ECO:0007669"/>
    <property type="project" value="EnsemblFungi"/>
</dbReference>
<proteinExistence type="predicted"/>
<feature type="compositionally biased region" description="Acidic residues" evidence="1">
    <location>
        <begin position="368"/>
        <end position="390"/>
    </location>
</feature>
<evidence type="ECO:0000256" key="1">
    <source>
        <dbReference type="SAM" id="MobiDB-lite"/>
    </source>
</evidence>
<feature type="region of interest" description="Disordered" evidence="1">
    <location>
        <begin position="283"/>
        <end position="334"/>
    </location>
</feature>
<gene>
    <name evidence="2" type="primary">NCAS0F03780</name>
    <name evidence="2" type="ordered locus">NCAS_0F03780</name>
</gene>
<feature type="region of interest" description="Disordered" evidence="1">
    <location>
        <begin position="710"/>
        <end position="734"/>
    </location>
</feature>
<feature type="region of interest" description="Disordered" evidence="1">
    <location>
        <begin position="368"/>
        <end position="395"/>
    </location>
</feature>
<organism evidence="2 3">
    <name type="scientific">Naumovozyma castellii</name>
    <name type="common">Yeast</name>
    <name type="synonym">Saccharomyces castellii</name>
    <dbReference type="NCBI Taxonomy" id="27288"/>
    <lineage>
        <taxon>Eukaryota</taxon>
        <taxon>Fungi</taxon>
        <taxon>Dikarya</taxon>
        <taxon>Ascomycota</taxon>
        <taxon>Saccharomycotina</taxon>
        <taxon>Saccharomycetes</taxon>
        <taxon>Saccharomycetales</taxon>
        <taxon>Saccharomycetaceae</taxon>
        <taxon>Naumovozyma</taxon>
    </lineage>
</organism>
<sequence>MRSFIKSHRRSESLERSSTNTNNNNNTHASNASSTIASTSSASNTHSHSTTSLPRTSYDSFEFTAPITPSQSHHHLYDSPKHSSPTFESFHRLANKKMFTSKLFKKTSNSNLNSHLSKDHHASSSDSTNIDHPYLHNQHHDPLHLDLDLDSESPPAIQGTITHSWDNNKNDLLDRNLSSSTSAPSLTNEKDHYIILLNSSNNTVSTTSNLEPPIKLALPAETKKKDNSSLSVKKIRNRKARIHSDDDIIEMNNKSSNFKINLDSLQVINPTLKEVPQITFQEASPVRWQDENKPQGLSNNNSDEEEFSFDNDENNEDDDEDSNSDTASEFSFELGGINGRASSVKYYSKPGDECEDDDEPQVYIDDLYDDENFDDDMNYYEDSSNMDDNENEKQADSKLQNYNDLFELSDNDVSNDRPTYDTDDDDKNTSQLKENGKPISKYEDLFALSDEDGENDADNEIECIPTVNIDITDEDEQDKEREHEQIFPNSNKSKNVNNYNDLFELSDEDESEDGENNANLVIDKDIQLNISSGITEKIKPNKQASIKHKVKITKYKDLFALSDEEDGLDDVEGENIHYNVNDENAVDDLKLSLNAIKDINTSANYIKNVKVDDYDAGVDQSARSLAYYGIPKTPSSYVLSPLSESNNSKTPINMLHQSFPTSLSYTPPLPPPARSQSLKYHDLNSNLDAEVPGLTSNLYFIDETEEDEYNKVNKSSKQNGNTSINKNNNNTDDEDYYLDEINTVPEDFDFSDSESTEFRSPIRKRNFLYPTSNSLNLGNSLSPSSFRRTHSYHGKPIGVSKTDLPMSNKLELNNKTVTFFNSSSSSSNTNSSLAGLGNSIQRSRSPKVSQYIDDNIDNYIINGNPDDPSNVITPTNSFKKPVPEYLQDNSLSPIQETSSSVSSSPKR</sequence>
<dbReference type="GO" id="GO:0043332">
    <property type="term" value="C:mating projection tip"/>
    <property type="evidence" value="ECO:0007669"/>
    <property type="project" value="EnsemblFungi"/>
</dbReference>
<feature type="region of interest" description="Disordered" evidence="1">
    <location>
        <begin position="1"/>
        <end position="55"/>
    </location>
</feature>
<evidence type="ECO:0008006" key="4">
    <source>
        <dbReference type="Google" id="ProtNLM"/>
    </source>
</evidence>
<accession>G0VH89</accession>
<keyword evidence="3" id="KW-1185">Reference proteome</keyword>
<name>G0VH89_NAUCA</name>